<comment type="similarity">
    <text evidence="1">Belongs to the formin homology family.</text>
</comment>
<dbReference type="GO" id="GO:0030866">
    <property type="term" value="P:cortical actin cytoskeleton organization"/>
    <property type="evidence" value="ECO:0007669"/>
    <property type="project" value="TreeGrafter"/>
</dbReference>
<dbReference type="InterPro" id="IPR010472">
    <property type="entry name" value="FH3_dom"/>
</dbReference>
<feature type="compositionally biased region" description="Basic and acidic residues" evidence="3">
    <location>
        <begin position="133"/>
        <end position="142"/>
    </location>
</feature>
<dbReference type="Gene3D" id="1.20.58.2220">
    <property type="entry name" value="Formin, FH2 domain"/>
    <property type="match status" value="1"/>
</dbReference>
<feature type="domain" description="FH2" evidence="5">
    <location>
        <begin position="680"/>
        <end position="1064"/>
    </location>
</feature>
<dbReference type="PANTHER" id="PTHR45857:SF4">
    <property type="entry name" value="FORMIN-LIKE PROTEIN"/>
    <property type="match status" value="1"/>
</dbReference>
<feature type="region of interest" description="Disordered" evidence="3">
    <location>
        <begin position="1066"/>
        <end position="1124"/>
    </location>
</feature>
<dbReference type="InterPro" id="IPR016024">
    <property type="entry name" value="ARM-type_fold"/>
</dbReference>
<dbReference type="PROSITE" id="PS51232">
    <property type="entry name" value="GBD_FH3"/>
    <property type="match status" value="1"/>
</dbReference>
<protein>
    <submittedName>
        <fullName evidence="7">Formin-like protein 3 isoform X1</fullName>
    </submittedName>
</protein>
<feature type="coiled-coil region" evidence="2">
    <location>
        <begin position="562"/>
        <end position="617"/>
    </location>
</feature>
<evidence type="ECO:0000259" key="4">
    <source>
        <dbReference type="PROSITE" id="PS51232"/>
    </source>
</evidence>
<feature type="region of interest" description="Disordered" evidence="3">
    <location>
        <begin position="1"/>
        <end position="32"/>
    </location>
</feature>
<dbReference type="SMART" id="SM00498">
    <property type="entry name" value="FH2"/>
    <property type="match status" value="1"/>
</dbReference>
<proteinExistence type="inferred from homology"/>
<dbReference type="GO" id="GO:0005829">
    <property type="term" value="C:cytosol"/>
    <property type="evidence" value="ECO:0007669"/>
    <property type="project" value="TreeGrafter"/>
</dbReference>
<feature type="region of interest" description="Disordered" evidence="3">
    <location>
        <begin position="218"/>
        <end position="237"/>
    </location>
</feature>
<dbReference type="InterPro" id="IPR015425">
    <property type="entry name" value="FH2_Formin"/>
</dbReference>
<dbReference type="InterPro" id="IPR042201">
    <property type="entry name" value="FH2_Formin_sf"/>
</dbReference>
<dbReference type="SMART" id="SM01140">
    <property type="entry name" value="Drf_GBD"/>
    <property type="match status" value="1"/>
</dbReference>
<dbReference type="PANTHER" id="PTHR45857">
    <property type="entry name" value="FORMIN-LIKE PROTEIN"/>
    <property type="match status" value="1"/>
</dbReference>
<feature type="compositionally biased region" description="Polar residues" evidence="3">
    <location>
        <begin position="1066"/>
        <end position="1087"/>
    </location>
</feature>
<feature type="region of interest" description="Disordered" evidence="3">
    <location>
        <begin position="77"/>
        <end position="149"/>
    </location>
</feature>
<dbReference type="GO" id="GO:0031267">
    <property type="term" value="F:small GTPase binding"/>
    <property type="evidence" value="ECO:0007669"/>
    <property type="project" value="InterPro"/>
</dbReference>
<reference evidence="7" key="1">
    <citation type="submission" date="2025-08" db="UniProtKB">
        <authorList>
            <consortium name="RefSeq"/>
        </authorList>
    </citation>
    <scope>IDENTIFICATION</scope>
</reference>
<feature type="compositionally biased region" description="Basic and acidic residues" evidence="3">
    <location>
        <begin position="1112"/>
        <end position="1124"/>
    </location>
</feature>
<dbReference type="AlphaFoldDB" id="A0A7E6F2R9"/>
<organism evidence="6 7">
    <name type="scientific">Octopus sinensis</name>
    <name type="common">East Asian common octopus</name>
    <dbReference type="NCBI Taxonomy" id="2607531"/>
    <lineage>
        <taxon>Eukaryota</taxon>
        <taxon>Metazoa</taxon>
        <taxon>Spiralia</taxon>
        <taxon>Lophotrochozoa</taxon>
        <taxon>Mollusca</taxon>
        <taxon>Cephalopoda</taxon>
        <taxon>Coleoidea</taxon>
        <taxon>Octopodiformes</taxon>
        <taxon>Octopoda</taxon>
        <taxon>Incirrata</taxon>
        <taxon>Octopodidae</taxon>
        <taxon>Octopus</taxon>
    </lineage>
</organism>
<feature type="compositionally biased region" description="Basic and acidic residues" evidence="3">
    <location>
        <begin position="222"/>
        <end position="237"/>
    </location>
</feature>
<dbReference type="InterPro" id="IPR010473">
    <property type="entry name" value="GTPase-bd"/>
</dbReference>
<dbReference type="Proteomes" id="UP000515154">
    <property type="component" value="Linkage group LG1"/>
</dbReference>
<evidence type="ECO:0000259" key="5">
    <source>
        <dbReference type="PROSITE" id="PS51444"/>
    </source>
</evidence>
<accession>A0A7E6F2R9</accession>
<gene>
    <name evidence="7" type="primary">LOC115224366</name>
</gene>
<dbReference type="PROSITE" id="PS51444">
    <property type="entry name" value="FH2"/>
    <property type="match status" value="1"/>
</dbReference>
<keyword evidence="2" id="KW-0175">Coiled coil</keyword>
<evidence type="ECO:0000256" key="2">
    <source>
        <dbReference type="SAM" id="Coils"/>
    </source>
</evidence>
<dbReference type="InterPro" id="IPR011989">
    <property type="entry name" value="ARM-like"/>
</dbReference>
<dbReference type="GO" id="GO:0016477">
    <property type="term" value="P:cell migration"/>
    <property type="evidence" value="ECO:0007669"/>
    <property type="project" value="TreeGrafter"/>
</dbReference>
<dbReference type="SMART" id="SM01139">
    <property type="entry name" value="Drf_FH3"/>
    <property type="match status" value="1"/>
</dbReference>
<feature type="compositionally biased region" description="Low complexity" evidence="3">
    <location>
        <begin position="84"/>
        <end position="128"/>
    </location>
</feature>
<dbReference type="InterPro" id="IPR043592">
    <property type="entry name" value="FMNL_animal"/>
</dbReference>
<name>A0A7E6F2R9_9MOLL</name>
<sequence>MVRNQSEVPLGDKKFERGFVTNGSQRKTRHSTQSALVAMSASVWTGGSTAYDAFGRNRDDTILTLDGFKSDLQESETDVDFIETSPSSSTKSSDMFYTSVSSSSNDGGQSSDLDSSGVHSGSFSVSSSPKANNSKDSDRDSGRLSIPDSASEYSLTETISAWDISMPSVSPATSHLNLHYSEDDLSKYEDKTGKKDKIRSRKDKIMMSIKTFKKKIMKLSKTNREPGDETDTSKPSDESLYQWVVDSLSQLDNEGINSDIEKKMLSRPTNAVPLYIECLKKCIEKNLLSCPPSDVYSATQFEKYKGTLNEINPISYVLQRLKGDLRLAEENFVLEYINKPNRGMILMVHLLQDIQVAGMSLSETASIMANQGLKYDEYQQQLDDEHDCLMCLKYMLRFKAAIQKFLDIRHSLETVSHSLINGISKTKLAALQIFTICLTEVNGLHCVLEAFSYICFKFGEPMRFKLLMNMLKNTTSQQLSFQVACLRFANTMLNATSTLNHRVFLQHQLLAAGLDIDFLEKQETEGNGCDLAELHHEITNWKTNFVNVESIQEEQIMAESRNSILRREVDILQTKMKNIENDFESSKSHLTEASKKSKDYQERVFELQEKMETLMQLYEEKTGQLAGKNIVADVLRSVEAPEFSPVRRDSAASVTSAVSHAIPAPPPVPPIRENNSNYSSKRKFEPKVNLPVLNWLPLSNVRKTIFEELSDDVVYQEIDFSDFETKFQISNNNTNAFNRSFKSVRKLKNRLKVLDNHRARNLVITQRKIGHSAHQIREYIDKYDTKNLHGDYAELLLKYVPTKDEAKILSRYSKDYFTLDMSEQLMYQLSHIDRVENKLKVMTFMGQYPDIVNNLKPQITKITECSKSLADNAELKKIFEIILAFGNYMNSSKRGCINGFKLESLTKLCQIKSKDNNQTLLEYLVDIICCYYPALIFWYDDIDLHIKRSASYQSIAVDIFTLRKGIDLLKFEREKNTSINESLETFYNTATTEMHAVWESFKLMEDSYKDICSKFGENYKTIDPGLFFSYFSDFAQHFKKALEKSFGSNQLTAESKSLSTGAIYQQTDSDSTSSGGLNAQKSSQTRRSYTKFKQGAFPAGSRYGSKRYINSNDRRKDEKRRSLRREIPVLTNSSNTKQYHSVRSTRELQNLMAKGLRSYKSLSCLADVNLSKTVNIKEQYANRFNNDLSSQHILPVQYDYKGIGNKITYIHFTDKQMQKDSESDEVTCL</sequence>
<dbReference type="GO" id="GO:0051015">
    <property type="term" value="F:actin filament binding"/>
    <property type="evidence" value="ECO:0007669"/>
    <property type="project" value="TreeGrafter"/>
</dbReference>
<dbReference type="InterPro" id="IPR014768">
    <property type="entry name" value="GBD/FH3_dom"/>
</dbReference>
<dbReference type="SUPFAM" id="SSF48371">
    <property type="entry name" value="ARM repeat"/>
    <property type="match status" value="1"/>
</dbReference>
<evidence type="ECO:0000256" key="1">
    <source>
        <dbReference type="ARBA" id="ARBA00023449"/>
    </source>
</evidence>
<keyword evidence="6" id="KW-1185">Reference proteome</keyword>
<evidence type="ECO:0000313" key="6">
    <source>
        <dbReference type="Proteomes" id="UP000515154"/>
    </source>
</evidence>
<dbReference type="Pfam" id="PF06367">
    <property type="entry name" value="Drf_FH3"/>
    <property type="match status" value="1"/>
</dbReference>
<evidence type="ECO:0000313" key="7">
    <source>
        <dbReference type="RefSeq" id="XP_036361227.1"/>
    </source>
</evidence>
<feature type="domain" description="GBD/FH3" evidence="4">
    <location>
        <begin position="232"/>
        <end position="625"/>
    </location>
</feature>
<dbReference type="GO" id="GO:0008360">
    <property type="term" value="P:regulation of cell shape"/>
    <property type="evidence" value="ECO:0007669"/>
    <property type="project" value="TreeGrafter"/>
</dbReference>
<dbReference type="KEGG" id="osn:115224366"/>
<evidence type="ECO:0000256" key="3">
    <source>
        <dbReference type="SAM" id="MobiDB-lite"/>
    </source>
</evidence>
<dbReference type="Pfam" id="PF02181">
    <property type="entry name" value="FH2"/>
    <property type="match status" value="1"/>
</dbReference>
<feature type="compositionally biased region" description="Polar residues" evidence="3">
    <location>
        <begin position="21"/>
        <end position="32"/>
    </location>
</feature>
<dbReference type="RefSeq" id="XP_036361227.1">
    <property type="nucleotide sequence ID" value="XM_036505334.1"/>
</dbReference>
<dbReference type="Gene3D" id="1.25.10.10">
    <property type="entry name" value="Leucine-rich Repeat Variant"/>
    <property type="match status" value="1"/>
</dbReference>
<dbReference type="SUPFAM" id="SSF101447">
    <property type="entry name" value="Formin homology 2 domain (FH2 domain)"/>
    <property type="match status" value="1"/>
</dbReference>